<evidence type="ECO:0000313" key="1">
    <source>
        <dbReference type="EMBL" id="KAI0085946.1"/>
    </source>
</evidence>
<sequence length="226" mass="25011">MDMTTVQHQPPKALSRAQERKLMEYVEDHFLEITRNFKKRSDVSSTLQTLSSYLTATHTLMSIILQIPPVNPSGSLRVTLLLRLTGDALSAIPGYKPDVETLPTLLDWLNDLDRGWLAVLRSQVWDTKSRTGIDISGEDSSSAQIPLQSPTMSQTERTRLRSLIIGGTSTMEEWLVELDTGGQDYDLVLQTLGLQQGFDDLFAGTLAEMGSFSGIMNMPEGMTGTC</sequence>
<comment type="caution">
    <text evidence="1">The sequence shown here is derived from an EMBL/GenBank/DDBJ whole genome shotgun (WGS) entry which is preliminary data.</text>
</comment>
<accession>A0ACB8TVI3</accession>
<keyword evidence="2" id="KW-1185">Reference proteome</keyword>
<name>A0ACB8TVI3_9APHY</name>
<protein>
    <submittedName>
        <fullName evidence="1">Uncharacterized protein</fullName>
    </submittedName>
</protein>
<proteinExistence type="predicted"/>
<dbReference type="Proteomes" id="UP001055072">
    <property type="component" value="Unassembled WGS sequence"/>
</dbReference>
<evidence type="ECO:0000313" key="2">
    <source>
        <dbReference type="Proteomes" id="UP001055072"/>
    </source>
</evidence>
<organism evidence="1 2">
    <name type="scientific">Irpex rosettiformis</name>
    <dbReference type="NCBI Taxonomy" id="378272"/>
    <lineage>
        <taxon>Eukaryota</taxon>
        <taxon>Fungi</taxon>
        <taxon>Dikarya</taxon>
        <taxon>Basidiomycota</taxon>
        <taxon>Agaricomycotina</taxon>
        <taxon>Agaricomycetes</taxon>
        <taxon>Polyporales</taxon>
        <taxon>Irpicaceae</taxon>
        <taxon>Irpex</taxon>
    </lineage>
</organism>
<gene>
    <name evidence="1" type="ORF">BDY19DRAFT_386590</name>
</gene>
<dbReference type="EMBL" id="MU274927">
    <property type="protein sequence ID" value="KAI0085946.1"/>
    <property type="molecule type" value="Genomic_DNA"/>
</dbReference>
<reference evidence="1" key="1">
    <citation type="journal article" date="2021" name="Environ. Microbiol.">
        <title>Gene family expansions and transcriptome signatures uncover fungal adaptations to wood decay.</title>
        <authorList>
            <person name="Hage H."/>
            <person name="Miyauchi S."/>
            <person name="Viragh M."/>
            <person name="Drula E."/>
            <person name="Min B."/>
            <person name="Chaduli D."/>
            <person name="Navarro D."/>
            <person name="Favel A."/>
            <person name="Norest M."/>
            <person name="Lesage-Meessen L."/>
            <person name="Balint B."/>
            <person name="Merenyi Z."/>
            <person name="de Eugenio L."/>
            <person name="Morin E."/>
            <person name="Martinez A.T."/>
            <person name="Baldrian P."/>
            <person name="Stursova M."/>
            <person name="Martinez M.J."/>
            <person name="Novotny C."/>
            <person name="Magnuson J.K."/>
            <person name="Spatafora J.W."/>
            <person name="Maurice S."/>
            <person name="Pangilinan J."/>
            <person name="Andreopoulos W."/>
            <person name="LaButti K."/>
            <person name="Hundley H."/>
            <person name="Na H."/>
            <person name="Kuo A."/>
            <person name="Barry K."/>
            <person name="Lipzen A."/>
            <person name="Henrissat B."/>
            <person name="Riley R."/>
            <person name="Ahrendt S."/>
            <person name="Nagy L.G."/>
            <person name="Grigoriev I.V."/>
            <person name="Martin F."/>
            <person name="Rosso M.N."/>
        </authorList>
    </citation>
    <scope>NUCLEOTIDE SEQUENCE</scope>
    <source>
        <strain evidence="1">CBS 384.51</strain>
    </source>
</reference>